<evidence type="ECO:0000313" key="6">
    <source>
        <dbReference type="EMBL" id="GBG28045.1"/>
    </source>
</evidence>
<dbReference type="GO" id="GO:0005737">
    <property type="term" value="C:cytoplasm"/>
    <property type="evidence" value="ECO:0007669"/>
    <property type="project" value="TreeGrafter"/>
</dbReference>
<keyword evidence="7" id="KW-1185">Reference proteome</keyword>
<evidence type="ECO:0000259" key="5">
    <source>
        <dbReference type="Pfam" id="PF10312"/>
    </source>
</evidence>
<comment type="similarity">
    <text evidence="1">Belongs to the CACTIN family.</text>
</comment>
<dbReference type="PANTHER" id="PTHR21737">
    <property type="entry name" value="POLYGLUTAMINE BINDING PROTEIN 1/MARVEL MEMBRANE-ASSOCIATING DOMAIN CONTAINING 3"/>
    <property type="match status" value="1"/>
</dbReference>
<dbReference type="InterPro" id="IPR001611">
    <property type="entry name" value="Leu-rich_rpt"/>
</dbReference>
<evidence type="ECO:0000259" key="4">
    <source>
        <dbReference type="Pfam" id="PF09732"/>
    </source>
</evidence>
<gene>
    <name evidence="6" type="ORF">FCC1311_042682</name>
</gene>
<feature type="region of interest" description="Disordered" evidence="3">
    <location>
        <begin position="480"/>
        <end position="511"/>
    </location>
</feature>
<dbReference type="OrthoDB" id="265955at2759"/>
<dbReference type="EMBL" id="BEYU01000038">
    <property type="protein sequence ID" value="GBG28045.1"/>
    <property type="molecule type" value="Genomic_DNA"/>
</dbReference>
<dbReference type="AlphaFoldDB" id="A0A2R5GBT3"/>
<dbReference type="InterPro" id="IPR032675">
    <property type="entry name" value="LRR_dom_sf"/>
</dbReference>
<evidence type="ECO:0000256" key="1">
    <source>
        <dbReference type="ARBA" id="ARBA00006895"/>
    </source>
</evidence>
<evidence type="ECO:0000256" key="2">
    <source>
        <dbReference type="ARBA" id="ARBA00034534"/>
    </source>
</evidence>
<name>A0A2R5GBT3_9STRA</name>
<feature type="domain" description="Splicing factor Cactin C-terminal" evidence="4">
    <location>
        <begin position="536"/>
        <end position="660"/>
    </location>
</feature>
<dbReference type="PANTHER" id="PTHR21737:SF4">
    <property type="entry name" value="SPLICING FACTOR CACTIN"/>
    <property type="match status" value="1"/>
</dbReference>
<sequence length="666" mass="76258">MTTFRLDNALRDLEQGKTHLSLDRNVIDDHGALQLGLGLLENRSLEDLSIRRNLIAAGGARELARSLETNTSLQSLSLAENHIGDEGAEALGQALQQNATLEKLLYDTSVGGAGLKALAMGIEQNTALKSLLEDGVVDDDDDDDAFAERSQQLVSMLGYSNEDNPFARIRELEEVRQRRQQRILDQEAFQKSRDEQQAQREIELYGTWEDKDEAFDRSQEKNRSRLRLLNHRAQLIDKLYTNELLVEEKKPGGAEELAEGLHLDGKVRPNLQNPIEILDRSSAANLSEALEIAERFIQSGLNSDLWNPIVVVMKDLVAKMKGRKLFDARIDALLRGKTVSELESLRSDIEENRIGKGLGDDEYWARVLGELKVSVAKLQSSTRNETLLQELGVDAAAARKEEREAAARAKQLAEEKRKAEEEEERRRRQQVRKLDESHFRPHDDPSLGAIVDDTQDRLARHKQRRAVVAKESEIHAERVYFSRPGGRSARHASGQRSARPARRGGGLGDDEAEDVDQLHLMSERDEIELPRDIQPWFARYEPRKPRYQNRVRAGYEWNKYNKTHYDKENPPPKVIQGYKFRLDYTELIDRSKAPSYKVLPFPGDEDYAILRFHAGPPYLDLAFKIVNREWRIRRKQGFSSSFEKGILKLNFQLKKPRYRRKSLDSF</sequence>
<feature type="region of interest" description="Disordered" evidence="3">
    <location>
        <begin position="402"/>
        <end position="450"/>
    </location>
</feature>
<dbReference type="InterPro" id="IPR019134">
    <property type="entry name" value="Cactin_C"/>
</dbReference>
<dbReference type="SMART" id="SM00368">
    <property type="entry name" value="LRR_RI"/>
    <property type="match status" value="3"/>
</dbReference>
<dbReference type="SMART" id="SM01050">
    <property type="entry name" value="CactinC_cactus"/>
    <property type="match status" value="1"/>
</dbReference>
<feature type="domain" description="Splicing factor cactin central" evidence="5">
    <location>
        <begin position="200"/>
        <end position="378"/>
    </location>
</feature>
<evidence type="ECO:0000256" key="3">
    <source>
        <dbReference type="SAM" id="MobiDB-lite"/>
    </source>
</evidence>
<dbReference type="Gene3D" id="3.80.10.10">
    <property type="entry name" value="Ribonuclease Inhibitor"/>
    <property type="match status" value="1"/>
</dbReference>
<dbReference type="SUPFAM" id="SSF52047">
    <property type="entry name" value="RNI-like"/>
    <property type="match status" value="1"/>
</dbReference>
<protein>
    <recommendedName>
        <fullName evidence="2">Splicing factor Cactin</fullName>
    </recommendedName>
</protein>
<proteinExistence type="inferred from homology"/>
<feature type="compositionally biased region" description="Basic and acidic residues" evidence="3">
    <location>
        <begin position="402"/>
        <end position="445"/>
    </location>
</feature>
<evidence type="ECO:0000313" key="7">
    <source>
        <dbReference type="Proteomes" id="UP000241890"/>
    </source>
</evidence>
<dbReference type="InterPro" id="IPR018816">
    <property type="entry name" value="Cactin_central"/>
</dbReference>
<dbReference type="Pfam" id="PF13516">
    <property type="entry name" value="LRR_6"/>
    <property type="match status" value="1"/>
</dbReference>
<dbReference type="InParanoid" id="A0A2R5GBT3"/>
<dbReference type="Pfam" id="PF10312">
    <property type="entry name" value="Cactin_mid"/>
    <property type="match status" value="1"/>
</dbReference>
<dbReference type="Proteomes" id="UP000241890">
    <property type="component" value="Unassembled WGS sequence"/>
</dbReference>
<reference evidence="6 7" key="1">
    <citation type="submission" date="2017-12" db="EMBL/GenBank/DDBJ databases">
        <title>Sequencing, de novo assembly and annotation of complete genome of a new Thraustochytrid species, strain FCC1311.</title>
        <authorList>
            <person name="Sedici K."/>
            <person name="Godart F."/>
            <person name="Aiese Cigliano R."/>
            <person name="Sanseverino W."/>
            <person name="Barakat M."/>
            <person name="Ortet P."/>
            <person name="Marechal E."/>
            <person name="Cagnac O."/>
            <person name="Amato A."/>
        </authorList>
    </citation>
    <scope>NUCLEOTIDE SEQUENCE [LARGE SCALE GENOMIC DNA]</scope>
</reference>
<dbReference type="GO" id="GO:0045292">
    <property type="term" value="P:mRNA cis splicing, via spliceosome"/>
    <property type="evidence" value="ECO:0007669"/>
    <property type="project" value="TreeGrafter"/>
</dbReference>
<dbReference type="GO" id="GO:0005681">
    <property type="term" value="C:spliceosomal complex"/>
    <property type="evidence" value="ECO:0007669"/>
    <property type="project" value="TreeGrafter"/>
</dbReference>
<accession>A0A2R5GBT3</accession>
<organism evidence="6 7">
    <name type="scientific">Hondaea fermentalgiana</name>
    <dbReference type="NCBI Taxonomy" id="2315210"/>
    <lineage>
        <taxon>Eukaryota</taxon>
        <taxon>Sar</taxon>
        <taxon>Stramenopiles</taxon>
        <taxon>Bigyra</taxon>
        <taxon>Labyrinthulomycetes</taxon>
        <taxon>Thraustochytrida</taxon>
        <taxon>Thraustochytriidae</taxon>
        <taxon>Hondaea</taxon>
    </lineage>
</organism>
<dbReference type="Pfam" id="PF09732">
    <property type="entry name" value="CactinC_cactus"/>
    <property type="match status" value="1"/>
</dbReference>
<comment type="caution">
    <text evidence="6">The sequence shown here is derived from an EMBL/GenBank/DDBJ whole genome shotgun (WGS) entry which is preliminary data.</text>
</comment>